<dbReference type="GO" id="GO:0004803">
    <property type="term" value="F:transposase activity"/>
    <property type="evidence" value="ECO:0007669"/>
    <property type="project" value="InterPro"/>
</dbReference>
<name>A0A7L6AQU0_9GAMM</name>
<keyword evidence="4" id="KW-1185">Reference proteome</keyword>
<evidence type="ECO:0000313" key="4">
    <source>
        <dbReference type="Proteomes" id="UP000510621"/>
    </source>
</evidence>
<organism evidence="3 4">
    <name type="scientific">Candidatus Thiothrix singaporensis</name>
    <dbReference type="NCBI Taxonomy" id="2799669"/>
    <lineage>
        <taxon>Bacteria</taxon>
        <taxon>Pseudomonadati</taxon>
        <taxon>Pseudomonadota</taxon>
        <taxon>Gammaproteobacteria</taxon>
        <taxon>Thiotrichales</taxon>
        <taxon>Thiotrichaceae</taxon>
        <taxon>Thiothrix</taxon>
    </lineage>
</organism>
<evidence type="ECO:0000259" key="2">
    <source>
        <dbReference type="Pfam" id="PF01609"/>
    </source>
</evidence>
<feature type="domain" description="Transposase IS4-like" evidence="2">
    <location>
        <begin position="4"/>
        <end position="99"/>
    </location>
</feature>
<dbReference type="Pfam" id="PF01609">
    <property type="entry name" value="DDE_Tnp_1"/>
    <property type="match status" value="1"/>
</dbReference>
<dbReference type="GO" id="GO:0006313">
    <property type="term" value="P:DNA transposition"/>
    <property type="evidence" value="ECO:0007669"/>
    <property type="project" value="InterPro"/>
</dbReference>
<dbReference type="AlphaFoldDB" id="A0A7L6AQU0"/>
<dbReference type="Proteomes" id="UP000510621">
    <property type="component" value="Chromosome"/>
</dbReference>
<feature type="region of interest" description="Disordered" evidence="1">
    <location>
        <begin position="36"/>
        <end position="55"/>
    </location>
</feature>
<sequence>MLDPANTSRDVWADKGYEDKAREQRLQQKGWRMHIQHKAKLGKPQSDCQKRRNTRIAKPRARVGHMFGAMLAMGGKLIRSIGLARAKFGLSIKVAVYNLRRLCTLKEEGVEPV</sequence>
<evidence type="ECO:0000256" key="1">
    <source>
        <dbReference type="SAM" id="MobiDB-lite"/>
    </source>
</evidence>
<accession>A0A7L6AQU0</accession>
<gene>
    <name evidence="3" type="ORF">HZT40_07430</name>
</gene>
<dbReference type="InterPro" id="IPR002559">
    <property type="entry name" value="Transposase_11"/>
</dbReference>
<reference evidence="3" key="1">
    <citation type="submission" date="2020-06" db="EMBL/GenBank/DDBJ databases">
        <title>Analysis procedures for assessing recovery of high quality, complete, closed genomes from Nanopore long read metagenome sequencing.</title>
        <authorList>
            <person name="Bessarab I."/>
            <person name="Arumugam K."/>
            <person name="Haryono M."/>
            <person name="Liu X."/>
            <person name="Roy S."/>
            <person name="Zuniga-Montanez R.E."/>
            <person name="Qiu G."/>
            <person name="Drautz-Moses D.I."/>
            <person name="Law Y.Y."/>
            <person name="Wuertz S."/>
            <person name="Lauro F.M."/>
            <person name="Huson D.H."/>
            <person name="Williams R.B."/>
        </authorList>
    </citation>
    <scope>NUCLEOTIDE SEQUENCE [LARGE SCALE GENOMIC DNA]</scope>
    <source>
        <strain evidence="3">SSD2</strain>
    </source>
</reference>
<dbReference type="GO" id="GO:0003677">
    <property type="term" value="F:DNA binding"/>
    <property type="evidence" value="ECO:0007669"/>
    <property type="project" value="InterPro"/>
</dbReference>
<evidence type="ECO:0000313" key="3">
    <source>
        <dbReference type="EMBL" id="QLQ31456.1"/>
    </source>
</evidence>
<protein>
    <submittedName>
        <fullName evidence="3">Transposase</fullName>
    </submittedName>
</protein>
<dbReference type="EMBL" id="CP059265">
    <property type="protein sequence ID" value="QLQ31456.1"/>
    <property type="molecule type" value="Genomic_DNA"/>
</dbReference>
<dbReference type="KEGG" id="this:HZT40_07430"/>
<proteinExistence type="predicted"/>